<dbReference type="InterPro" id="IPR017970">
    <property type="entry name" value="Homeobox_CS"/>
</dbReference>
<feature type="compositionally biased region" description="Polar residues" evidence="9">
    <location>
        <begin position="247"/>
        <end position="258"/>
    </location>
</feature>
<evidence type="ECO:0000259" key="10">
    <source>
        <dbReference type="PROSITE" id="PS50071"/>
    </source>
</evidence>
<dbReference type="OrthoDB" id="6159439at2759"/>
<dbReference type="GO" id="GO:0000981">
    <property type="term" value="F:DNA-binding transcription factor activity, RNA polymerase II-specific"/>
    <property type="evidence" value="ECO:0007669"/>
    <property type="project" value="InterPro"/>
</dbReference>
<dbReference type="PROSITE" id="PS00027">
    <property type="entry name" value="HOMEOBOX_1"/>
    <property type="match status" value="1"/>
</dbReference>
<dbReference type="InterPro" id="IPR001356">
    <property type="entry name" value="HD"/>
</dbReference>
<keyword evidence="5 7" id="KW-0539">Nucleus</keyword>
<dbReference type="PANTHER" id="PTHR24338">
    <property type="entry name" value="HOMEOBOX PROTEIN MSX"/>
    <property type="match status" value="1"/>
</dbReference>
<keyword evidence="3 7" id="KW-0238">DNA-binding</keyword>
<feature type="compositionally biased region" description="Basic and acidic residues" evidence="9">
    <location>
        <begin position="268"/>
        <end position="280"/>
    </location>
</feature>
<comment type="similarity">
    <text evidence="6">Belongs to the Msh homeobox family.</text>
</comment>
<reference evidence="11 12" key="1">
    <citation type="journal article" date="2019" name="BMC Genomics">
        <title>New insights from Opisthorchis felineus genome: update on genomics of the epidemiologically important liver flukes.</title>
        <authorList>
            <person name="Ershov N.I."/>
            <person name="Mordvinov V.A."/>
            <person name="Prokhortchouk E.B."/>
            <person name="Pakharukova M.Y."/>
            <person name="Gunbin K.V."/>
            <person name="Ustyantsev K."/>
            <person name="Genaev M.A."/>
            <person name="Blinov A.G."/>
            <person name="Mazur A."/>
            <person name="Boulygina E."/>
            <person name="Tsygankova S."/>
            <person name="Khrameeva E."/>
            <person name="Chekanov N."/>
            <person name="Fan G."/>
            <person name="Xiao A."/>
            <person name="Zhang H."/>
            <person name="Xu X."/>
            <person name="Yang H."/>
            <person name="Solovyev V."/>
            <person name="Lee S.M."/>
            <person name="Liu X."/>
            <person name="Afonnikov D.A."/>
            <person name="Skryabin K.G."/>
        </authorList>
    </citation>
    <scope>NUCLEOTIDE SEQUENCE [LARGE SCALE GENOMIC DNA]</scope>
    <source>
        <strain evidence="11">AK-0245</strain>
        <tissue evidence="11">Whole organism</tissue>
    </source>
</reference>
<evidence type="ECO:0000256" key="7">
    <source>
        <dbReference type="PROSITE-ProRule" id="PRU00108"/>
    </source>
</evidence>
<dbReference type="GO" id="GO:0005634">
    <property type="term" value="C:nucleus"/>
    <property type="evidence" value="ECO:0007669"/>
    <property type="project" value="UniProtKB-SubCell"/>
</dbReference>
<feature type="domain" description="Homeobox" evidence="10">
    <location>
        <begin position="156"/>
        <end position="216"/>
    </location>
</feature>
<keyword evidence="2" id="KW-0217">Developmental protein</keyword>
<feature type="region of interest" description="Disordered" evidence="9">
    <location>
        <begin position="412"/>
        <end position="434"/>
    </location>
</feature>
<dbReference type="STRING" id="147828.A0A4S2LP40"/>
<dbReference type="PRINTS" id="PR00024">
    <property type="entry name" value="HOMEOBOX"/>
</dbReference>
<dbReference type="SUPFAM" id="SSF46689">
    <property type="entry name" value="Homeodomain-like"/>
    <property type="match status" value="1"/>
</dbReference>
<comment type="subcellular location">
    <subcellularLocation>
        <location evidence="1 7 8">Nucleus</location>
    </subcellularLocation>
</comment>
<dbReference type="Proteomes" id="UP000308267">
    <property type="component" value="Unassembled WGS sequence"/>
</dbReference>
<dbReference type="InterPro" id="IPR020479">
    <property type="entry name" value="HD_metazoa"/>
</dbReference>
<dbReference type="GO" id="GO:0000977">
    <property type="term" value="F:RNA polymerase II transcription regulatory region sequence-specific DNA binding"/>
    <property type="evidence" value="ECO:0007669"/>
    <property type="project" value="TreeGrafter"/>
</dbReference>
<dbReference type="EMBL" id="SJOL01007337">
    <property type="protein sequence ID" value="TGZ62979.1"/>
    <property type="molecule type" value="Genomic_DNA"/>
</dbReference>
<evidence type="ECO:0000256" key="9">
    <source>
        <dbReference type="SAM" id="MobiDB-lite"/>
    </source>
</evidence>
<keyword evidence="12" id="KW-1185">Reference proteome</keyword>
<evidence type="ECO:0000313" key="11">
    <source>
        <dbReference type="EMBL" id="TGZ62979.1"/>
    </source>
</evidence>
<evidence type="ECO:0000256" key="8">
    <source>
        <dbReference type="RuleBase" id="RU000682"/>
    </source>
</evidence>
<organism evidence="11 12">
    <name type="scientific">Opisthorchis felineus</name>
    <dbReference type="NCBI Taxonomy" id="147828"/>
    <lineage>
        <taxon>Eukaryota</taxon>
        <taxon>Metazoa</taxon>
        <taxon>Spiralia</taxon>
        <taxon>Lophotrochozoa</taxon>
        <taxon>Platyhelminthes</taxon>
        <taxon>Trematoda</taxon>
        <taxon>Digenea</taxon>
        <taxon>Opisthorchiida</taxon>
        <taxon>Opisthorchiata</taxon>
        <taxon>Opisthorchiidae</taxon>
        <taxon>Opisthorchis</taxon>
    </lineage>
</organism>
<dbReference type="PROSITE" id="PS50071">
    <property type="entry name" value="HOMEOBOX_2"/>
    <property type="match status" value="1"/>
</dbReference>
<evidence type="ECO:0000256" key="3">
    <source>
        <dbReference type="ARBA" id="ARBA00023125"/>
    </source>
</evidence>
<dbReference type="Gene3D" id="1.10.10.60">
    <property type="entry name" value="Homeodomain-like"/>
    <property type="match status" value="1"/>
</dbReference>
<evidence type="ECO:0000256" key="1">
    <source>
        <dbReference type="ARBA" id="ARBA00004123"/>
    </source>
</evidence>
<evidence type="ECO:0000256" key="2">
    <source>
        <dbReference type="ARBA" id="ARBA00022473"/>
    </source>
</evidence>
<dbReference type="InterPro" id="IPR050674">
    <property type="entry name" value="Msh_Homeobox_Regulators"/>
</dbReference>
<keyword evidence="4 7" id="KW-0371">Homeobox</keyword>
<sequence length="456" mass="51084">MSERQEKTSLLFSIESLLESSDKDNVMHASRGLGRLSDVELPTQTPNLQTSREELSQTSVEDDKLAALCGERLHSPCLENWTSLLQNRLDVMAALFGKPPVHFSINQDFANGHGNHGSRNLSTPGHTSQFAVHKWFDHAAKYDQLGPSKCTLRKHKPNRKPRTPFTTHQLMALERKFRQKQYLSIAERAEFSNSLTLTETQVKIWFQNRRAKAKRIQVVESGTSEHDVITQLSTVNGDSELSMEATIKSNSPSRSECVSHSPFGNAKEPTEVDKKSEKPSARLGNSSVSDHDLLFGAHCDKPPACKRTPKHIIPHIYHRKNNKLIQYPSETRIPDLCTSNKHQLTGYQEKPTRVLFYPPNQAFVTGVQHPGTVGVTAITSNSEQLRERLSNPFEMDYLNMIKDNINCNGGSSESSSLNYENLPPENPKRSRQNLTIVPSVKTFPQTVSSSSTGFAV</sequence>
<dbReference type="AlphaFoldDB" id="A0A4S2LP40"/>
<feature type="DNA-binding region" description="Homeobox" evidence="7">
    <location>
        <begin position="158"/>
        <end position="217"/>
    </location>
</feature>
<gene>
    <name evidence="11" type="ORF">CRM22_007139</name>
</gene>
<dbReference type="PANTHER" id="PTHR24338:SF0">
    <property type="entry name" value="MUSCLE SEGMENTATION HOMEOBOX"/>
    <property type="match status" value="1"/>
</dbReference>
<dbReference type="Pfam" id="PF00046">
    <property type="entry name" value="Homeodomain"/>
    <property type="match status" value="1"/>
</dbReference>
<accession>A0A4S2LP40</accession>
<feature type="region of interest" description="Disordered" evidence="9">
    <location>
        <begin position="247"/>
        <end position="287"/>
    </location>
</feature>
<protein>
    <recommendedName>
        <fullName evidence="10">Homeobox domain-containing protein</fullName>
    </recommendedName>
</protein>
<proteinExistence type="inferred from homology"/>
<dbReference type="CDD" id="cd00086">
    <property type="entry name" value="homeodomain"/>
    <property type="match status" value="1"/>
</dbReference>
<evidence type="ECO:0000313" key="12">
    <source>
        <dbReference type="Proteomes" id="UP000308267"/>
    </source>
</evidence>
<evidence type="ECO:0000256" key="6">
    <source>
        <dbReference type="ARBA" id="ARBA00038425"/>
    </source>
</evidence>
<dbReference type="InterPro" id="IPR009057">
    <property type="entry name" value="Homeodomain-like_sf"/>
</dbReference>
<evidence type="ECO:0000256" key="5">
    <source>
        <dbReference type="ARBA" id="ARBA00023242"/>
    </source>
</evidence>
<feature type="compositionally biased region" description="Low complexity" evidence="9">
    <location>
        <begin position="412"/>
        <end position="422"/>
    </location>
</feature>
<evidence type="ECO:0000256" key="4">
    <source>
        <dbReference type="ARBA" id="ARBA00023155"/>
    </source>
</evidence>
<dbReference type="GO" id="GO:0048598">
    <property type="term" value="P:embryonic morphogenesis"/>
    <property type="evidence" value="ECO:0007669"/>
    <property type="project" value="TreeGrafter"/>
</dbReference>
<comment type="caution">
    <text evidence="11">The sequence shown here is derived from an EMBL/GenBank/DDBJ whole genome shotgun (WGS) entry which is preliminary data.</text>
</comment>
<name>A0A4S2LP40_OPIFE</name>
<dbReference type="SMART" id="SM00389">
    <property type="entry name" value="HOX"/>
    <property type="match status" value="1"/>
</dbReference>